<keyword evidence="2" id="KW-0805">Transcription regulation</keyword>
<dbReference type="Gene3D" id="3.40.190.10">
    <property type="entry name" value="Periplasmic binding protein-like II"/>
    <property type="match status" value="2"/>
</dbReference>
<gene>
    <name evidence="6" type="ORF">GCM10022224_008160</name>
</gene>
<keyword evidence="7" id="KW-1185">Reference proteome</keyword>
<dbReference type="SUPFAM" id="SSF53850">
    <property type="entry name" value="Periplasmic binding protein-like II"/>
    <property type="match status" value="1"/>
</dbReference>
<evidence type="ECO:0000256" key="1">
    <source>
        <dbReference type="ARBA" id="ARBA00009437"/>
    </source>
</evidence>
<accession>A0ABP7B456</accession>
<comment type="caution">
    <text evidence="6">The sequence shown here is derived from an EMBL/GenBank/DDBJ whole genome shotgun (WGS) entry which is preliminary data.</text>
</comment>
<dbReference type="Proteomes" id="UP001500902">
    <property type="component" value="Unassembled WGS sequence"/>
</dbReference>
<keyword evidence="4" id="KW-0804">Transcription</keyword>
<evidence type="ECO:0000259" key="5">
    <source>
        <dbReference type="Pfam" id="PF03466"/>
    </source>
</evidence>
<dbReference type="EMBL" id="BAAAZP010000010">
    <property type="protein sequence ID" value="GAA3647737.1"/>
    <property type="molecule type" value="Genomic_DNA"/>
</dbReference>
<evidence type="ECO:0000313" key="7">
    <source>
        <dbReference type="Proteomes" id="UP001500902"/>
    </source>
</evidence>
<dbReference type="PANTHER" id="PTHR30346:SF0">
    <property type="entry name" value="HCA OPERON TRANSCRIPTIONAL ACTIVATOR HCAR"/>
    <property type="match status" value="1"/>
</dbReference>
<reference evidence="7" key="1">
    <citation type="journal article" date="2019" name="Int. J. Syst. Evol. Microbiol.">
        <title>The Global Catalogue of Microorganisms (GCM) 10K type strain sequencing project: providing services to taxonomists for standard genome sequencing and annotation.</title>
        <authorList>
            <consortium name="The Broad Institute Genomics Platform"/>
            <consortium name="The Broad Institute Genome Sequencing Center for Infectious Disease"/>
            <person name="Wu L."/>
            <person name="Ma J."/>
        </authorList>
    </citation>
    <scope>NUCLEOTIDE SEQUENCE [LARGE SCALE GENOMIC DNA]</scope>
    <source>
        <strain evidence="7">JCM 16904</strain>
    </source>
</reference>
<proteinExistence type="inferred from homology"/>
<dbReference type="PANTHER" id="PTHR30346">
    <property type="entry name" value="TRANSCRIPTIONAL DUAL REGULATOR HCAR-RELATED"/>
    <property type="match status" value="1"/>
</dbReference>
<keyword evidence="3" id="KW-0238">DNA-binding</keyword>
<dbReference type="Pfam" id="PF03466">
    <property type="entry name" value="LysR_substrate"/>
    <property type="match status" value="1"/>
</dbReference>
<organism evidence="6 7">
    <name type="scientific">Nonomuraea antimicrobica</name>
    <dbReference type="NCBI Taxonomy" id="561173"/>
    <lineage>
        <taxon>Bacteria</taxon>
        <taxon>Bacillati</taxon>
        <taxon>Actinomycetota</taxon>
        <taxon>Actinomycetes</taxon>
        <taxon>Streptosporangiales</taxon>
        <taxon>Streptosporangiaceae</taxon>
        <taxon>Nonomuraea</taxon>
    </lineage>
</organism>
<evidence type="ECO:0000256" key="2">
    <source>
        <dbReference type="ARBA" id="ARBA00023015"/>
    </source>
</evidence>
<comment type="similarity">
    <text evidence="1">Belongs to the LysR transcriptional regulatory family.</text>
</comment>
<sequence length="144" mass="15943">MISDEARMLAVAVDHPFAGRDDVTAEDLAEVKVTYMPKIPRELMDAFIPPRTPSGRLIPRLTVHSMGELLPLVALGELVQLTVTSFARHYRYPGVTYVPITGIPSSRTALAWLTRKTDIRIEAFARTVREVLDEADQDDGDAAP</sequence>
<name>A0ABP7B456_9ACTN</name>
<feature type="domain" description="LysR substrate-binding" evidence="5">
    <location>
        <begin position="4"/>
        <end position="132"/>
    </location>
</feature>
<evidence type="ECO:0000256" key="4">
    <source>
        <dbReference type="ARBA" id="ARBA00023163"/>
    </source>
</evidence>
<evidence type="ECO:0000256" key="3">
    <source>
        <dbReference type="ARBA" id="ARBA00023125"/>
    </source>
</evidence>
<dbReference type="RefSeq" id="WP_344873085.1">
    <property type="nucleotide sequence ID" value="NZ_BAAAZP010000010.1"/>
</dbReference>
<dbReference type="InterPro" id="IPR005119">
    <property type="entry name" value="LysR_subst-bd"/>
</dbReference>
<protein>
    <recommendedName>
        <fullName evidence="5">LysR substrate-binding domain-containing protein</fullName>
    </recommendedName>
</protein>
<evidence type="ECO:0000313" key="6">
    <source>
        <dbReference type="EMBL" id="GAA3647737.1"/>
    </source>
</evidence>